<proteinExistence type="inferred from homology"/>
<dbReference type="PRINTS" id="PR00385">
    <property type="entry name" value="P450"/>
</dbReference>
<dbReference type="Proteomes" id="UP000809789">
    <property type="component" value="Unassembled WGS sequence"/>
</dbReference>
<dbReference type="GO" id="GO:0004497">
    <property type="term" value="F:monooxygenase activity"/>
    <property type="evidence" value="ECO:0007669"/>
    <property type="project" value="UniProtKB-KW"/>
</dbReference>
<feature type="binding site" description="axial binding residue" evidence="5">
    <location>
        <position position="382"/>
    </location>
    <ligand>
        <name>heme</name>
        <dbReference type="ChEBI" id="CHEBI:30413"/>
    </ligand>
    <ligandPart>
        <name>Fe</name>
        <dbReference type="ChEBI" id="CHEBI:18248"/>
    </ligandPart>
</feature>
<protein>
    <recommendedName>
        <fullName evidence="9">Cytochrome P450</fullName>
    </recommendedName>
</protein>
<keyword evidence="5 6" id="KW-0349">Heme</keyword>
<keyword evidence="4 5" id="KW-0408">Iron</keyword>
<name>A0A8K0L629_9PEZI</name>
<keyword evidence="6" id="KW-0560">Oxidoreductase</keyword>
<dbReference type="OrthoDB" id="1470350at2759"/>
<evidence type="ECO:0000256" key="5">
    <source>
        <dbReference type="PIRSR" id="PIRSR602403-1"/>
    </source>
</evidence>
<evidence type="ECO:0000256" key="3">
    <source>
        <dbReference type="ARBA" id="ARBA00022723"/>
    </source>
</evidence>
<dbReference type="PROSITE" id="PS00086">
    <property type="entry name" value="CYTOCHROME_P450"/>
    <property type="match status" value="1"/>
</dbReference>
<keyword evidence="8" id="KW-1185">Reference proteome</keyword>
<dbReference type="InterPro" id="IPR017972">
    <property type="entry name" value="Cyt_P450_CS"/>
</dbReference>
<evidence type="ECO:0008006" key="9">
    <source>
        <dbReference type="Google" id="ProtNLM"/>
    </source>
</evidence>
<dbReference type="InterPro" id="IPR002403">
    <property type="entry name" value="Cyt_P450_E_grp-IV"/>
</dbReference>
<dbReference type="AlphaFoldDB" id="A0A8K0L629"/>
<evidence type="ECO:0000313" key="7">
    <source>
        <dbReference type="EMBL" id="KAG8626423.1"/>
    </source>
</evidence>
<reference evidence="7" key="1">
    <citation type="submission" date="2021-07" db="EMBL/GenBank/DDBJ databases">
        <title>Elsinoe batatas strain:CRI-CJ2 Genome sequencing and assembly.</title>
        <authorList>
            <person name="Huang L."/>
        </authorList>
    </citation>
    <scope>NUCLEOTIDE SEQUENCE</scope>
    <source>
        <strain evidence="7">CRI-CJ2</strain>
    </source>
</reference>
<dbReference type="Pfam" id="PF00067">
    <property type="entry name" value="p450"/>
    <property type="match status" value="1"/>
</dbReference>
<evidence type="ECO:0000256" key="2">
    <source>
        <dbReference type="ARBA" id="ARBA00010617"/>
    </source>
</evidence>
<dbReference type="InterPro" id="IPR050121">
    <property type="entry name" value="Cytochrome_P450_monoxygenase"/>
</dbReference>
<dbReference type="InterPro" id="IPR001128">
    <property type="entry name" value="Cyt_P450"/>
</dbReference>
<dbReference type="GO" id="GO:0005506">
    <property type="term" value="F:iron ion binding"/>
    <property type="evidence" value="ECO:0007669"/>
    <property type="project" value="InterPro"/>
</dbReference>
<evidence type="ECO:0000256" key="6">
    <source>
        <dbReference type="RuleBase" id="RU000461"/>
    </source>
</evidence>
<keyword evidence="3 5" id="KW-0479">Metal-binding</keyword>
<dbReference type="PANTHER" id="PTHR24305:SF166">
    <property type="entry name" value="CYTOCHROME P450 12A4, MITOCHONDRIAL-RELATED"/>
    <property type="match status" value="1"/>
</dbReference>
<gene>
    <name evidence="7" type="ORF">KVT40_005368</name>
</gene>
<dbReference type="SUPFAM" id="SSF48264">
    <property type="entry name" value="Cytochrome P450"/>
    <property type="match status" value="1"/>
</dbReference>
<evidence type="ECO:0000256" key="4">
    <source>
        <dbReference type="ARBA" id="ARBA00023004"/>
    </source>
</evidence>
<keyword evidence="6" id="KW-0503">Monooxygenase</keyword>
<sequence length="440" mass="48405">MTLPLLALFLLSLFLTYHFLLHPLLLSPLSRIPSAHWSSPLWILYLRRRGRPNATIHALHLKYGPLLRLGPNELSVNCVDGGIRTVYGGGYEKGDWYAVFRNYGVSNVFSSASRGEHSARKRMLSNVYAKTTLLGSGTLKAAERRVVGERLVPFLRGANIEDWVMGLCDAAERIFPNRVGLNDGDRAVVYDQLRTMMKKSQGEGPEVALTANERLEIASELLDHVAAGFDTTGITLTYLAWELSKPSNLEIQQQLRRELQGQQAQVDGTEGAAILDLKELDNLPVLNAAVIESLRLHASIPGIQPRVTPPNAELGPSGKTVKGIPAGVRINSQAYSLHLNEDIFPDAAKWEPRRWLTPEGQVDTGGEKSRWFWAFSSGGRMCIGSNLAMLEMKSIVAAIWGNFATSMADDRGMAHNDGYTSEPQGTPDGAYLRLRFAAGT</sequence>
<comment type="caution">
    <text evidence="7">The sequence shown here is derived from an EMBL/GenBank/DDBJ whole genome shotgun (WGS) entry which is preliminary data.</text>
</comment>
<dbReference type="EMBL" id="JAESVG020000006">
    <property type="protein sequence ID" value="KAG8626423.1"/>
    <property type="molecule type" value="Genomic_DNA"/>
</dbReference>
<dbReference type="Gene3D" id="1.10.630.10">
    <property type="entry name" value="Cytochrome P450"/>
    <property type="match status" value="1"/>
</dbReference>
<dbReference type="PRINTS" id="PR00465">
    <property type="entry name" value="EP450IV"/>
</dbReference>
<dbReference type="GO" id="GO:0016705">
    <property type="term" value="F:oxidoreductase activity, acting on paired donors, with incorporation or reduction of molecular oxygen"/>
    <property type="evidence" value="ECO:0007669"/>
    <property type="project" value="InterPro"/>
</dbReference>
<evidence type="ECO:0000256" key="1">
    <source>
        <dbReference type="ARBA" id="ARBA00001971"/>
    </source>
</evidence>
<dbReference type="GO" id="GO:0020037">
    <property type="term" value="F:heme binding"/>
    <property type="evidence" value="ECO:0007669"/>
    <property type="project" value="InterPro"/>
</dbReference>
<comment type="cofactor">
    <cofactor evidence="1 5">
        <name>heme</name>
        <dbReference type="ChEBI" id="CHEBI:30413"/>
    </cofactor>
</comment>
<accession>A0A8K0L629</accession>
<dbReference type="InterPro" id="IPR036396">
    <property type="entry name" value="Cyt_P450_sf"/>
</dbReference>
<dbReference type="PANTHER" id="PTHR24305">
    <property type="entry name" value="CYTOCHROME P450"/>
    <property type="match status" value="1"/>
</dbReference>
<evidence type="ECO:0000313" key="8">
    <source>
        <dbReference type="Proteomes" id="UP000809789"/>
    </source>
</evidence>
<comment type="similarity">
    <text evidence="2 6">Belongs to the cytochrome P450 family.</text>
</comment>
<organism evidence="7 8">
    <name type="scientific">Elsinoe batatas</name>
    <dbReference type="NCBI Taxonomy" id="2601811"/>
    <lineage>
        <taxon>Eukaryota</taxon>
        <taxon>Fungi</taxon>
        <taxon>Dikarya</taxon>
        <taxon>Ascomycota</taxon>
        <taxon>Pezizomycotina</taxon>
        <taxon>Dothideomycetes</taxon>
        <taxon>Dothideomycetidae</taxon>
        <taxon>Myriangiales</taxon>
        <taxon>Elsinoaceae</taxon>
        <taxon>Elsinoe</taxon>
    </lineage>
</organism>